<evidence type="ECO:0000256" key="6">
    <source>
        <dbReference type="ARBA" id="ARBA00023136"/>
    </source>
</evidence>
<sequence length="1014" mass="110427">MLCFALGVSDLVGQDLRVSGTVVDEHGEPLIGAHVLVVGEARGAITDISGAFDLLVTDSSVDISVSMLGFQTEMLNVAAGSPVNITLYEDLDLMEEVVVIGYGTQKKEDFTGSISSIDSDVFESQPIVRLDNALSGRAAGVQVNANSGAPGGDVKIRIRGANSILGNNQPLIVIDGVIGADMQLISQSDIQSIDILKDASATAIYGSRGANGVVMITTREGTPGGVAVNLHSFYSVSELPRKIDYLSAAEFAELYNAYDRDIYYNPLFPYEAPFSEEQITAFRQNGGTDWQDELFQQGHTQSHEVSVRGANESVKYALSASLLDQEGILINTGFERFNIRSKVDIDLSEKWKLGLNVFGSRLKGKNNTNVGSQFGAIGRMPQWVATEPIFDENGTFYNNSPEYGAVTGNPVGLQNTQLFGYVADNYLPSASLSYLIIPGLDVKASTAIDVKNQTNHYFNDNYLLEGPSGVTSAGLNKSRRVRTQYSLITNYKKSFGVHDLQLTGIYEGTSFKDEGFGADVSNLNASSLQYYNLSLSGNQRASSYYYDEYLSSLAFRVNYMLNYKYLLTATVRRDGSSKFYGANKYSVFPSVALAWHLGDEAFIKDLGLFSTLKLRASYGLTGNQAVGSYGTLPYFVQNPTVDYSPGGPTSESITGLGIGAPGNRSLKWETTKQLDLGMEVGVWEDRVFVNFDYYEKFTEDLLLDFRLPFYAGNGTVISNIGEVSNKGFELAANAIIVDQNDWGWDVSGNISVNRNKVLDLGDEEVIFPTTRYGDADAPINIIKQGHSLGTFYGYLYEGVWKSSEAAEAARYGNVPGDAKYKDLNNDQVIDTEDLGVIGVAQPDFIFGLSSSVRYKAFSLNVLFQGVQGGQVFNGMHQKSVGLFGQSQAFTSPDHYDRWTEENENTDVPAFSTSSKLFANSSRWLEDGSYLRLKNVTAAYNLPAFITNKMPIASAQMYLSGDNLWVKTNYKGYDPEASSAGNTVGGGSNTDVDQNIDTGAYPSPRTVTVGLKIGF</sequence>
<evidence type="ECO:0000256" key="8">
    <source>
        <dbReference type="PROSITE-ProRule" id="PRU01360"/>
    </source>
</evidence>
<evidence type="ECO:0000256" key="5">
    <source>
        <dbReference type="ARBA" id="ARBA00023077"/>
    </source>
</evidence>
<evidence type="ECO:0000259" key="11">
    <source>
        <dbReference type="Pfam" id="PF00593"/>
    </source>
</evidence>
<dbReference type="AlphaFoldDB" id="A0A3D9L1Y7"/>
<evidence type="ECO:0000259" key="12">
    <source>
        <dbReference type="Pfam" id="PF07715"/>
    </source>
</evidence>
<reference evidence="13 14" key="1">
    <citation type="submission" date="2018-07" db="EMBL/GenBank/DDBJ databases">
        <title>Genomic Encyclopedia of Type Strains, Phase IV (KMG-IV): sequencing the most valuable type-strain genomes for metagenomic binning, comparative biology and taxonomic classification.</title>
        <authorList>
            <person name="Goeker M."/>
        </authorList>
    </citation>
    <scope>NUCLEOTIDE SEQUENCE [LARGE SCALE GENOMIC DNA]</scope>
    <source>
        <strain evidence="13 14">DSM 4134</strain>
    </source>
</reference>
<evidence type="ECO:0000256" key="9">
    <source>
        <dbReference type="RuleBase" id="RU003357"/>
    </source>
</evidence>
<dbReference type="SUPFAM" id="SSF56935">
    <property type="entry name" value="Porins"/>
    <property type="match status" value="1"/>
</dbReference>
<keyword evidence="6 8" id="KW-0472">Membrane</keyword>
<dbReference type="InterPro" id="IPR036942">
    <property type="entry name" value="Beta-barrel_TonB_sf"/>
</dbReference>
<dbReference type="Gene3D" id="2.40.170.20">
    <property type="entry name" value="TonB-dependent receptor, beta-barrel domain"/>
    <property type="match status" value="1"/>
</dbReference>
<proteinExistence type="inferred from homology"/>
<evidence type="ECO:0000256" key="3">
    <source>
        <dbReference type="ARBA" id="ARBA00022452"/>
    </source>
</evidence>
<keyword evidence="14" id="KW-1185">Reference proteome</keyword>
<keyword evidence="4 8" id="KW-0812">Transmembrane</keyword>
<feature type="region of interest" description="Disordered" evidence="10">
    <location>
        <begin position="977"/>
        <end position="999"/>
    </location>
</feature>
<dbReference type="Pfam" id="PF07715">
    <property type="entry name" value="Plug"/>
    <property type="match status" value="1"/>
</dbReference>
<keyword evidence="5 9" id="KW-0798">TonB box</keyword>
<comment type="caution">
    <text evidence="13">The sequence shown here is derived from an EMBL/GenBank/DDBJ whole genome shotgun (WGS) entry which is preliminary data.</text>
</comment>
<dbReference type="NCBIfam" id="TIGR04057">
    <property type="entry name" value="SusC_RagA_signa"/>
    <property type="match status" value="1"/>
</dbReference>
<dbReference type="InterPro" id="IPR037066">
    <property type="entry name" value="Plug_dom_sf"/>
</dbReference>
<dbReference type="InterPro" id="IPR012910">
    <property type="entry name" value="Plug_dom"/>
</dbReference>
<dbReference type="PROSITE" id="PS52016">
    <property type="entry name" value="TONB_DEPENDENT_REC_3"/>
    <property type="match status" value="1"/>
</dbReference>
<dbReference type="Proteomes" id="UP000256779">
    <property type="component" value="Unassembled WGS sequence"/>
</dbReference>
<evidence type="ECO:0000256" key="2">
    <source>
        <dbReference type="ARBA" id="ARBA00022448"/>
    </source>
</evidence>
<gene>
    <name evidence="13" type="ORF">C7460_11055</name>
</gene>
<keyword evidence="3 8" id="KW-1134">Transmembrane beta strand</keyword>
<dbReference type="Pfam" id="PF00593">
    <property type="entry name" value="TonB_dep_Rec_b-barrel"/>
    <property type="match status" value="1"/>
</dbReference>
<accession>A0A3D9L1Y7</accession>
<evidence type="ECO:0000313" key="14">
    <source>
        <dbReference type="Proteomes" id="UP000256779"/>
    </source>
</evidence>
<dbReference type="InterPro" id="IPR039426">
    <property type="entry name" value="TonB-dep_rcpt-like"/>
</dbReference>
<organism evidence="13 14">
    <name type="scientific">Marinoscillum furvescens DSM 4134</name>
    <dbReference type="NCBI Taxonomy" id="1122208"/>
    <lineage>
        <taxon>Bacteria</taxon>
        <taxon>Pseudomonadati</taxon>
        <taxon>Bacteroidota</taxon>
        <taxon>Cytophagia</taxon>
        <taxon>Cytophagales</taxon>
        <taxon>Reichenbachiellaceae</taxon>
        <taxon>Marinoscillum</taxon>
    </lineage>
</organism>
<dbReference type="NCBIfam" id="TIGR04056">
    <property type="entry name" value="OMP_RagA_SusC"/>
    <property type="match status" value="1"/>
</dbReference>
<dbReference type="InterPro" id="IPR000531">
    <property type="entry name" value="Beta-barrel_TonB"/>
</dbReference>
<comment type="similarity">
    <text evidence="8 9">Belongs to the TonB-dependent receptor family.</text>
</comment>
<evidence type="ECO:0000256" key="7">
    <source>
        <dbReference type="ARBA" id="ARBA00023237"/>
    </source>
</evidence>
<dbReference type="Pfam" id="PF13715">
    <property type="entry name" value="CarbopepD_reg_2"/>
    <property type="match status" value="1"/>
</dbReference>
<dbReference type="Gene3D" id="2.170.130.10">
    <property type="entry name" value="TonB-dependent receptor, plug domain"/>
    <property type="match status" value="1"/>
</dbReference>
<evidence type="ECO:0000256" key="4">
    <source>
        <dbReference type="ARBA" id="ARBA00022692"/>
    </source>
</evidence>
<dbReference type="EMBL" id="QREG01000010">
    <property type="protein sequence ID" value="RED98383.1"/>
    <property type="molecule type" value="Genomic_DNA"/>
</dbReference>
<keyword evidence="2 8" id="KW-0813">Transport</keyword>
<dbReference type="Gene3D" id="2.60.40.1120">
    <property type="entry name" value="Carboxypeptidase-like, regulatory domain"/>
    <property type="match status" value="1"/>
</dbReference>
<protein>
    <submittedName>
        <fullName evidence="13">TonB-linked SusC/RagA family outer membrane protein</fullName>
    </submittedName>
</protein>
<feature type="domain" description="TonB-dependent receptor plug" evidence="12">
    <location>
        <begin position="107"/>
        <end position="213"/>
    </location>
</feature>
<dbReference type="SUPFAM" id="SSF49464">
    <property type="entry name" value="Carboxypeptidase regulatory domain-like"/>
    <property type="match status" value="1"/>
</dbReference>
<dbReference type="InterPro" id="IPR023996">
    <property type="entry name" value="TonB-dep_OMP_SusC/RagA"/>
</dbReference>
<dbReference type="InterPro" id="IPR023997">
    <property type="entry name" value="TonB-dep_OMP_SusC/RagA_CS"/>
</dbReference>
<comment type="subcellular location">
    <subcellularLocation>
        <location evidence="1 8">Cell outer membrane</location>
        <topology evidence="1 8">Multi-pass membrane protein</topology>
    </subcellularLocation>
</comment>
<evidence type="ECO:0000313" key="13">
    <source>
        <dbReference type="EMBL" id="RED98383.1"/>
    </source>
</evidence>
<evidence type="ECO:0000256" key="1">
    <source>
        <dbReference type="ARBA" id="ARBA00004571"/>
    </source>
</evidence>
<keyword evidence="7 8" id="KW-0998">Cell outer membrane</keyword>
<feature type="domain" description="TonB-dependent receptor-like beta-barrel" evidence="11">
    <location>
        <begin position="459"/>
        <end position="844"/>
    </location>
</feature>
<dbReference type="InterPro" id="IPR008969">
    <property type="entry name" value="CarboxyPept-like_regulatory"/>
</dbReference>
<dbReference type="GO" id="GO:0009279">
    <property type="term" value="C:cell outer membrane"/>
    <property type="evidence" value="ECO:0007669"/>
    <property type="project" value="UniProtKB-SubCell"/>
</dbReference>
<evidence type="ECO:0000256" key="10">
    <source>
        <dbReference type="SAM" id="MobiDB-lite"/>
    </source>
</evidence>
<name>A0A3D9L1Y7_MARFU</name>